<keyword evidence="4 7" id="KW-0812">Transmembrane</keyword>
<evidence type="ECO:0000256" key="5">
    <source>
        <dbReference type="ARBA" id="ARBA00022989"/>
    </source>
</evidence>
<name>A0ABP8PS91_9MICO</name>
<evidence type="ECO:0000256" key="1">
    <source>
        <dbReference type="ARBA" id="ARBA00004651"/>
    </source>
</evidence>
<evidence type="ECO:0000256" key="7">
    <source>
        <dbReference type="RuleBase" id="RU363032"/>
    </source>
</evidence>
<evidence type="ECO:0000313" key="10">
    <source>
        <dbReference type="EMBL" id="GAA4491887.1"/>
    </source>
</evidence>
<keyword evidence="6 7" id="KW-0472">Membrane</keyword>
<proteinExistence type="inferred from homology"/>
<keyword evidence="2 7" id="KW-0813">Transport</keyword>
<feature type="transmembrane region" description="Helical" evidence="7">
    <location>
        <begin position="202"/>
        <end position="224"/>
    </location>
</feature>
<feature type="transmembrane region" description="Helical" evidence="7">
    <location>
        <begin position="89"/>
        <end position="113"/>
    </location>
</feature>
<feature type="domain" description="ABC transmembrane type-1" evidence="9">
    <location>
        <begin position="90"/>
        <end position="281"/>
    </location>
</feature>
<dbReference type="Gene3D" id="1.10.3720.10">
    <property type="entry name" value="MetI-like"/>
    <property type="match status" value="1"/>
</dbReference>
<keyword evidence="5 7" id="KW-1133">Transmembrane helix</keyword>
<evidence type="ECO:0000256" key="6">
    <source>
        <dbReference type="ARBA" id="ARBA00023136"/>
    </source>
</evidence>
<keyword evidence="11" id="KW-1185">Reference proteome</keyword>
<feature type="transmembrane region" description="Helical" evidence="7">
    <location>
        <begin position="125"/>
        <end position="146"/>
    </location>
</feature>
<dbReference type="InterPro" id="IPR000515">
    <property type="entry name" value="MetI-like"/>
</dbReference>
<comment type="subcellular location">
    <subcellularLocation>
        <location evidence="1 7">Cell membrane</location>
        <topology evidence="1 7">Multi-pass membrane protein</topology>
    </subcellularLocation>
</comment>
<dbReference type="SUPFAM" id="SSF161098">
    <property type="entry name" value="MetI-like"/>
    <property type="match status" value="1"/>
</dbReference>
<sequence length="296" mass="32146">MSTTATRAQVLPQGSRASRKPKKKWTTGEIIVMVVLSVLVVIVAAPVIYALLNSFRSYAEITKDPMGLPTSFTLDNYVALFQQTDYLQAVLNTLIITVSTVVLLVAIVPMAAYGIERVGGRTSRFLYILFIAGLMIPFQVRMIPLVKAFNDVGLYSTLTSVILVHLGGAASFGILLYCSFIKGIPIEVEEAAHVDGAGRLRTFWAIVFPMLLPVTSAFVIIQALGLWNDFFVPLVFLDSTSAGTINVAINRMVGLLTSQWQLIYTGAILAIIPSVAIFAGFQRYFIKGMSVGAVKG</sequence>
<dbReference type="RefSeq" id="WP_345188928.1">
    <property type="nucleotide sequence ID" value="NZ_BAABGP010000026.1"/>
</dbReference>
<keyword evidence="3" id="KW-1003">Cell membrane</keyword>
<comment type="caution">
    <text evidence="10">The sequence shown here is derived from an EMBL/GenBank/DDBJ whole genome shotgun (WGS) entry which is preliminary data.</text>
</comment>
<dbReference type="Pfam" id="PF00528">
    <property type="entry name" value="BPD_transp_1"/>
    <property type="match status" value="1"/>
</dbReference>
<evidence type="ECO:0000256" key="2">
    <source>
        <dbReference type="ARBA" id="ARBA00022448"/>
    </source>
</evidence>
<dbReference type="CDD" id="cd06261">
    <property type="entry name" value="TM_PBP2"/>
    <property type="match status" value="1"/>
</dbReference>
<dbReference type="Proteomes" id="UP001500731">
    <property type="component" value="Unassembled WGS sequence"/>
</dbReference>
<evidence type="ECO:0000256" key="8">
    <source>
        <dbReference type="SAM" id="MobiDB-lite"/>
    </source>
</evidence>
<feature type="transmembrane region" description="Helical" evidence="7">
    <location>
        <begin position="158"/>
        <end position="181"/>
    </location>
</feature>
<protein>
    <submittedName>
        <fullName evidence="10">Carbohydrate ABC transporter permease</fullName>
    </submittedName>
</protein>
<organism evidence="10 11">
    <name type="scientific">Microbacterium panaciterrae</name>
    <dbReference type="NCBI Taxonomy" id="985759"/>
    <lineage>
        <taxon>Bacteria</taxon>
        <taxon>Bacillati</taxon>
        <taxon>Actinomycetota</taxon>
        <taxon>Actinomycetes</taxon>
        <taxon>Micrococcales</taxon>
        <taxon>Microbacteriaceae</taxon>
        <taxon>Microbacterium</taxon>
    </lineage>
</organism>
<dbReference type="EMBL" id="BAABGP010000026">
    <property type="protein sequence ID" value="GAA4491887.1"/>
    <property type="molecule type" value="Genomic_DNA"/>
</dbReference>
<accession>A0ABP8PS91</accession>
<comment type="similarity">
    <text evidence="7">Belongs to the binding-protein-dependent transport system permease family.</text>
</comment>
<dbReference type="InterPro" id="IPR035906">
    <property type="entry name" value="MetI-like_sf"/>
</dbReference>
<evidence type="ECO:0000313" key="11">
    <source>
        <dbReference type="Proteomes" id="UP001500731"/>
    </source>
</evidence>
<feature type="region of interest" description="Disordered" evidence="8">
    <location>
        <begin position="1"/>
        <end position="20"/>
    </location>
</feature>
<gene>
    <name evidence="10" type="ORF">GCM10023171_36560</name>
</gene>
<evidence type="ECO:0000256" key="4">
    <source>
        <dbReference type="ARBA" id="ARBA00022692"/>
    </source>
</evidence>
<dbReference type="PANTHER" id="PTHR43744:SF8">
    <property type="entry name" value="SN-GLYCEROL-3-PHOSPHATE TRANSPORT SYSTEM PERMEASE PROTEIN UGPE"/>
    <property type="match status" value="1"/>
</dbReference>
<dbReference type="PROSITE" id="PS50928">
    <property type="entry name" value="ABC_TM1"/>
    <property type="match status" value="1"/>
</dbReference>
<feature type="transmembrane region" description="Helical" evidence="7">
    <location>
        <begin position="30"/>
        <end position="52"/>
    </location>
</feature>
<evidence type="ECO:0000256" key="3">
    <source>
        <dbReference type="ARBA" id="ARBA00022475"/>
    </source>
</evidence>
<feature type="transmembrane region" description="Helical" evidence="7">
    <location>
        <begin position="261"/>
        <end position="281"/>
    </location>
</feature>
<reference evidence="11" key="1">
    <citation type="journal article" date="2019" name="Int. J. Syst. Evol. Microbiol.">
        <title>The Global Catalogue of Microorganisms (GCM) 10K type strain sequencing project: providing services to taxonomists for standard genome sequencing and annotation.</title>
        <authorList>
            <consortium name="The Broad Institute Genomics Platform"/>
            <consortium name="The Broad Institute Genome Sequencing Center for Infectious Disease"/>
            <person name="Wu L."/>
            <person name="Ma J."/>
        </authorList>
    </citation>
    <scope>NUCLEOTIDE SEQUENCE [LARGE SCALE GENOMIC DNA]</scope>
    <source>
        <strain evidence="11">JCM 17839</strain>
    </source>
</reference>
<dbReference type="PANTHER" id="PTHR43744">
    <property type="entry name" value="ABC TRANSPORTER PERMEASE PROTEIN MG189-RELATED-RELATED"/>
    <property type="match status" value="1"/>
</dbReference>
<evidence type="ECO:0000259" key="9">
    <source>
        <dbReference type="PROSITE" id="PS50928"/>
    </source>
</evidence>